<keyword evidence="4 8" id="KW-0812">Transmembrane</keyword>
<keyword evidence="2" id="KW-0813">Transport</keyword>
<feature type="transmembrane region" description="Helical" evidence="8">
    <location>
        <begin position="411"/>
        <end position="428"/>
    </location>
</feature>
<evidence type="ECO:0000256" key="1">
    <source>
        <dbReference type="ARBA" id="ARBA00004651"/>
    </source>
</evidence>
<feature type="transmembrane region" description="Helical" evidence="8">
    <location>
        <begin position="111"/>
        <end position="132"/>
    </location>
</feature>
<keyword evidence="11" id="KW-1185">Reference proteome</keyword>
<name>A0A542DSF0_AMYCI</name>
<dbReference type="GO" id="GO:0022857">
    <property type="term" value="F:transmembrane transporter activity"/>
    <property type="evidence" value="ECO:0007669"/>
    <property type="project" value="InterPro"/>
</dbReference>
<feature type="region of interest" description="Disordered" evidence="7">
    <location>
        <begin position="506"/>
        <end position="533"/>
    </location>
</feature>
<comment type="subcellular location">
    <subcellularLocation>
        <location evidence="1">Cell membrane</location>
        <topology evidence="1">Multi-pass membrane protein</topology>
    </subcellularLocation>
</comment>
<gene>
    <name evidence="10" type="ORF">FB471_5770</name>
</gene>
<protein>
    <submittedName>
        <fullName evidence="10">DHA2 family multidrug resistance protein-like MFS transporter</fullName>
    </submittedName>
</protein>
<evidence type="ECO:0000256" key="7">
    <source>
        <dbReference type="SAM" id="MobiDB-lite"/>
    </source>
</evidence>
<feature type="transmembrane region" description="Helical" evidence="8">
    <location>
        <begin position="86"/>
        <end position="105"/>
    </location>
</feature>
<dbReference type="Gene3D" id="1.20.1720.10">
    <property type="entry name" value="Multidrug resistance protein D"/>
    <property type="match status" value="1"/>
</dbReference>
<feature type="transmembrane region" description="Helical" evidence="8">
    <location>
        <begin position="364"/>
        <end position="390"/>
    </location>
</feature>
<feature type="transmembrane region" description="Helical" evidence="8">
    <location>
        <begin position="207"/>
        <end position="227"/>
    </location>
</feature>
<organism evidence="10 11">
    <name type="scientific">Amycolatopsis cihanbeyliensis</name>
    <dbReference type="NCBI Taxonomy" id="1128664"/>
    <lineage>
        <taxon>Bacteria</taxon>
        <taxon>Bacillati</taxon>
        <taxon>Actinomycetota</taxon>
        <taxon>Actinomycetes</taxon>
        <taxon>Pseudonocardiales</taxon>
        <taxon>Pseudonocardiaceae</taxon>
        <taxon>Amycolatopsis</taxon>
    </lineage>
</organism>
<feature type="transmembrane region" description="Helical" evidence="8">
    <location>
        <begin position="308"/>
        <end position="328"/>
    </location>
</feature>
<dbReference type="OrthoDB" id="4172724at2"/>
<dbReference type="Proteomes" id="UP000320876">
    <property type="component" value="Unassembled WGS sequence"/>
</dbReference>
<feature type="transmembrane region" description="Helical" evidence="8">
    <location>
        <begin position="340"/>
        <end position="358"/>
    </location>
</feature>
<dbReference type="RefSeq" id="WP_142001388.1">
    <property type="nucleotide sequence ID" value="NZ_VFML01000001.1"/>
</dbReference>
<feature type="transmembrane region" description="Helical" evidence="8">
    <location>
        <begin position="21"/>
        <end position="41"/>
    </location>
</feature>
<evidence type="ECO:0000313" key="11">
    <source>
        <dbReference type="Proteomes" id="UP000320876"/>
    </source>
</evidence>
<dbReference type="EMBL" id="VFML01000001">
    <property type="protein sequence ID" value="TQJ05925.1"/>
    <property type="molecule type" value="Genomic_DNA"/>
</dbReference>
<feature type="transmembrane region" description="Helical" evidence="8">
    <location>
        <begin position="274"/>
        <end position="296"/>
    </location>
</feature>
<feature type="transmembrane region" description="Helical" evidence="8">
    <location>
        <begin position="144"/>
        <end position="166"/>
    </location>
</feature>
<dbReference type="InterPro" id="IPR020846">
    <property type="entry name" value="MFS_dom"/>
</dbReference>
<dbReference type="PROSITE" id="PS50850">
    <property type="entry name" value="MFS"/>
    <property type="match status" value="1"/>
</dbReference>
<evidence type="ECO:0000259" key="9">
    <source>
        <dbReference type="PROSITE" id="PS50850"/>
    </source>
</evidence>
<dbReference type="PANTHER" id="PTHR42718">
    <property type="entry name" value="MAJOR FACILITATOR SUPERFAMILY MULTIDRUG TRANSPORTER MFSC"/>
    <property type="match status" value="1"/>
</dbReference>
<dbReference type="InterPro" id="IPR036259">
    <property type="entry name" value="MFS_trans_sf"/>
</dbReference>
<dbReference type="PANTHER" id="PTHR42718:SF47">
    <property type="entry name" value="METHYL VIOLOGEN RESISTANCE PROTEIN SMVA"/>
    <property type="match status" value="1"/>
</dbReference>
<dbReference type="CDD" id="cd17321">
    <property type="entry name" value="MFS_MMR_MDR_like"/>
    <property type="match status" value="1"/>
</dbReference>
<sequence>MSAPVLPVPGQRAGWREWTGLAVLALPTLLISMDLTVLYMALPQLSADLGPSSTEMLWIVDIYPFVIAGFLVTMGNVGDRIGRRKLLMIGASAFGIASLLSAYSTSPEMLIGARALLGVAGATLQPSTLSLISNMFKDAKQRASAIGLWATAFTVGAIVGPVIGGILLQSFWWGSVFLLGVPVMVLLLVAAPILLPEYRAPKAAGRIDLTSVALSMAAILPIVYGFKEIARDGWGVLPIAMIVAGLGVGWVFVRRQRGLVDPLVDMKLFSSRAFSGALTMMLLMLVTLSGLTMFFTQYLQLVEGLSPFVAGLWMIPFVGGTLVGVNLAPLLVRKLKDSHVISGGLLFSAVGFLILTFVGASSGALMLAIGATIVTLGMAPLMVLGTGLVVGSAPVERSGSAAAISETSNELGMALGAAMLGSIALAVYRGQVDGSVLAGAPDQAAETAGDTLAGATTVSEQLGSGVLGVAREAFTNGFNVASGVSALIMIGLAAIGLTLLRNANVSGSGEPEGTGDAADEAAPPDLVEEKLTT</sequence>
<evidence type="ECO:0000256" key="8">
    <source>
        <dbReference type="SAM" id="Phobius"/>
    </source>
</evidence>
<comment type="caution">
    <text evidence="10">The sequence shown here is derived from an EMBL/GenBank/DDBJ whole genome shotgun (WGS) entry which is preliminary data.</text>
</comment>
<dbReference type="Pfam" id="PF07690">
    <property type="entry name" value="MFS_1"/>
    <property type="match status" value="1"/>
</dbReference>
<dbReference type="GO" id="GO:0005886">
    <property type="term" value="C:plasma membrane"/>
    <property type="evidence" value="ECO:0007669"/>
    <property type="project" value="UniProtKB-SubCell"/>
</dbReference>
<evidence type="ECO:0000256" key="4">
    <source>
        <dbReference type="ARBA" id="ARBA00022692"/>
    </source>
</evidence>
<reference evidence="10 11" key="1">
    <citation type="submission" date="2019-06" db="EMBL/GenBank/DDBJ databases">
        <title>Sequencing the genomes of 1000 actinobacteria strains.</title>
        <authorList>
            <person name="Klenk H.-P."/>
        </authorList>
    </citation>
    <scope>NUCLEOTIDE SEQUENCE [LARGE SCALE GENOMIC DNA]</scope>
    <source>
        <strain evidence="10 11">DSM 45679</strain>
    </source>
</reference>
<feature type="transmembrane region" description="Helical" evidence="8">
    <location>
        <begin position="233"/>
        <end position="253"/>
    </location>
</feature>
<dbReference type="InterPro" id="IPR011701">
    <property type="entry name" value="MFS"/>
</dbReference>
<keyword evidence="3" id="KW-1003">Cell membrane</keyword>
<keyword evidence="6 8" id="KW-0472">Membrane</keyword>
<dbReference type="AlphaFoldDB" id="A0A542DSF0"/>
<evidence type="ECO:0000313" key="10">
    <source>
        <dbReference type="EMBL" id="TQJ05925.1"/>
    </source>
</evidence>
<feature type="domain" description="Major facilitator superfamily (MFS) profile" evidence="9">
    <location>
        <begin position="20"/>
        <end position="503"/>
    </location>
</feature>
<evidence type="ECO:0000256" key="2">
    <source>
        <dbReference type="ARBA" id="ARBA00022448"/>
    </source>
</evidence>
<evidence type="ECO:0000256" key="3">
    <source>
        <dbReference type="ARBA" id="ARBA00022475"/>
    </source>
</evidence>
<proteinExistence type="predicted"/>
<dbReference type="SUPFAM" id="SSF103473">
    <property type="entry name" value="MFS general substrate transporter"/>
    <property type="match status" value="1"/>
</dbReference>
<dbReference type="Gene3D" id="1.20.1250.20">
    <property type="entry name" value="MFS general substrate transporter like domains"/>
    <property type="match status" value="1"/>
</dbReference>
<accession>A0A542DSF0</accession>
<feature type="transmembrane region" description="Helical" evidence="8">
    <location>
        <begin position="56"/>
        <end position="74"/>
    </location>
</feature>
<evidence type="ECO:0000256" key="5">
    <source>
        <dbReference type="ARBA" id="ARBA00022989"/>
    </source>
</evidence>
<keyword evidence="5 8" id="KW-1133">Transmembrane helix</keyword>
<evidence type="ECO:0000256" key="6">
    <source>
        <dbReference type="ARBA" id="ARBA00023136"/>
    </source>
</evidence>
<feature type="transmembrane region" description="Helical" evidence="8">
    <location>
        <begin position="172"/>
        <end position="195"/>
    </location>
</feature>
<feature type="transmembrane region" description="Helical" evidence="8">
    <location>
        <begin position="480"/>
        <end position="500"/>
    </location>
</feature>